<accession>A0A2M7AMJ5</accession>
<reference evidence="10" key="1">
    <citation type="submission" date="2017-09" db="EMBL/GenBank/DDBJ databases">
        <title>Depth-based differentiation of microbial function through sediment-hosted aquifers and enrichment of novel symbionts in the deep terrestrial subsurface.</title>
        <authorList>
            <person name="Probst A.J."/>
            <person name="Ladd B."/>
            <person name="Jarett J.K."/>
            <person name="Geller-Mcgrath D.E."/>
            <person name="Sieber C.M.K."/>
            <person name="Emerson J.B."/>
            <person name="Anantharaman K."/>
            <person name="Thomas B.C."/>
            <person name="Malmstrom R."/>
            <person name="Stieglmeier M."/>
            <person name="Klingl A."/>
            <person name="Woyke T."/>
            <person name="Ryan C.M."/>
            <person name="Banfield J.F."/>
        </authorList>
    </citation>
    <scope>NUCLEOTIDE SEQUENCE [LARGE SCALE GENOMIC DNA]</scope>
</reference>
<keyword evidence="4 7" id="KW-0255">Endonuclease</keyword>
<evidence type="ECO:0000256" key="3">
    <source>
        <dbReference type="ARBA" id="ARBA00022722"/>
    </source>
</evidence>
<dbReference type="Pfam" id="PF00825">
    <property type="entry name" value="Ribonuclease_P"/>
    <property type="match status" value="1"/>
</dbReference>
<keyword evidence="3 7" id="KW-0540">Nuclease</keyword>
<dbReference type="GO" id="GO:0004526">
    <property type="term" value="F:ribonuclease P activity"/>
    <property type="evidence" value="ECO:0007669"/>
    <property type="project" value="UniProtKB-UniRule"/>
</dbReference>
<dbReference type="NCBIfam" id="TIGR00188">
    <property type="entry name" value="rnpA"/>
    <property type="match status" value="1"/>
</dbReference>
<comment type="catalytic activity">
    <reaction evidence="7">
        <text>Endonucleolytic cleavage of RNA, removing 5'-extranucleotides from tRNA precursor.</text>
        <dbReference type="EC" id="3.1.26.5"/>
    </reaction>
</comment>
<evidence type="ECO:0000256" key="7">
    <source>
        <dbReference type="HAMAP-Rule" id="MF_00227"/>
    </source>
</evidence>
<evidence type="ECO:0000256" key="1">
    <source>
        <dbReference type="ARBA" id="ARBA00002663"/>
    </source>
</evidence>
<dbReference type="GO" id="GO:0001682">
    <property type="term" value="P:tRNA 5'-leader removal"/>
    <property type="evidence" value="ECO:0007669"/>
    <property type="project" value="UniProtKB-UniRule"/>
</dbReference>
<name>A0A2M7AMJ5_UNCKA</name>
<dbReference type="InterPro" id="IPR020539">
    <property type="entry name" value="RNase_P_CS"/>
</dbReference>
<comment type="subunit">
    <text evidence="7">Consists of a catalytic RNA component (M1 or rnpB) and a protein subunit.</text>
</comment>
<evidence type="ECO:0000256" key="6">
    <source>
        <dbReference type="ARBA" id="ARBA00022884"/>
    </source>
</evidence>
<dbReference type="HAMAP" id="MF_00227">
    <property type="entry name" value="RNase_P"/>
    <property type="match status" value="1"/>
</dbReference>
<dbReference type="Gene3D" id="3.30.230.10">
    <property type="match status" value="1"/>
</dbReference>
<gene>
    <name evidence="7 9" type="primary">rnpA</name>
    <name evidence="9" type="ORF">COS81_03400</name>
</gene>
<keyword evidence="2 7" id="KW-0819">tRNA processing</keyword>
<dbReference type="GO" id="GO:0000049">
    <property type="term" value="F:tRNA binding"/>
    <property type="evidence" value="ECO:0007669"/>
    <property type="project" value="UniProtKB-UniRule"/>
</dbReference>
<evidence type="ECO:0000256" key="8">
    <source>
        <dbReference type="NCBIfam" id="TIGR00188"/>
    </source>
</evidence>
<organism evidence="9 10">
    <name type="scientific">candidate division WWE3 bacterium CG06_land_8_20_14_3_00_42_16</name>
    <dbReference type="NCBI Taxonomy" id="1975083"/>
    <lineage>
        <taxon>Bacteria</taxon>
        <taxon>Katanobacteria</taxon>
    </lineage>
</organism>
<dbReference type="PANTHER" id="PTHR33992:SF1">
    <property type="entry name" value="RIBONUCLEASE P PROTEIN COMPONENT"/>
    <property type="match status" value="1"/>
</dbReference>
<keyword evidence="5 7" id="KW-0378">Hydrolase</keyword>
<evidence type="ECO:0000313" key="9">
    <source>
        <dbReference type="EMBL" id="PIU68595.1"/>
    </source>
</evidence>
<protein>
    <recommendedName>
        <fullName evidence="7 8">Ribonuclease P protein component</fullName>
        <shortName evidence="7">RNase P protein</shortName>
        <shortName evidence="7">RNaseP protein</shortName>
        <ecNumber evidence="7 8">3.1.26.5</ecNumber>
    </recommendedName>
    <alternativeName>
        <fullName evidence="7">Protein C5</fullName>
    </alternativeName>
</protein>
<evidence type="ECO:0000256" key="2">
    <source>
        <dbReference type="ARBA" id="ARBA00022694"/>
    </source>
</evidence>
<comment type="function">
    <text evidence="1 7">RNaseP catalyzes the removal of the 5'-leader sequence from pre-tRNA to produce the mature 5'-terminus. It can also cleave other RNA substrates such as 4.5S RNA. The protein component plays an auxiliary but essential role in vivo by binding to the 5'-leader sequence and broadening the substrate specificity of the ribozyme.</text>
</comment>
<proteinExistence type="inferred from homology"/>
<dbReference type="SUPFAM" id="SSF54211">
    <property type="entry name" value="Ribosomal protein S5 domain 2-like"/>
    <property type="match status" value="1"/>
</dbReference>
<dbReference type="InterPro" id="IPR020568">
    <property type="entry name" value="Ribosomal_Su5_D2-typ_SF"/>
</dbReference>
<dbReference type="PANTHER" id="PTHR33992">
    <property type="entry name" value="RIBONUCLEASE P PROTEIN COMPONENT"/>
    <property type="match status" value="1"/>
</dbReference>
<dbReference type="EC" id="3.1.26.5" evidence="7 8"/>
<dbReference type="InterPro" id="IPR014721">
    <property type="entry name" value="Ribsml_uS5_D2-typ_fold_subgr"/>
</dbReference>
<evidence type="ECO:0000313" key="10">
    <source>
        <dbReference type="Proteomes" id="UP000229916"/>
    </source>
</evidence>
<sequence length="117" mass="13766">MLSKAQRLNKAHDFLRIKKQGSFFRTPYFKLAFLKRRDGFPTRIGFIVSNDLGKAVSRNLVRRRLRAIFRKNYDRISSSTDLILIGRIDLAQFDFARLMREVEKALLSARLFKNESL</sequence>
<comment type="caution">
    <text evidence="9">The sequence shown here is derived from an EMBL/GenBank/DDBJ whole genome shotgun (WGS) entry which is preliminary data.</text>
</comment>
<dbReference type="GO" id="GO:0030677">
    <property type="term" value="C:ribonuclease P complex"/>
    <property type="evidence" value="ECO:0007669"/>
    <property type="project" value="TreeGrafter"/>
</dbReference>
<dbReference type="GO" id="GO:0042781">
    <property type="term" value="F:3'-tRNA processing endoribonuclease activity"/>
    <property type="evidence" value="ECO:0007669"/>
    <property type="project" value="TreeGrafter"/>
</dbReference>
<evidence type="ECO:0000256" key="4">
    <source>
        <dbReference type="ARBA" id="ARBA00022759"/>
    </source>
</evidence>
<dbReference type="PROSITE" id="PS00648">
    <property type="entry name" value="RIBONUCLEASE_P"/>
    <property type="match status" value="1"/>
</dbReference>
<dbReference type="Proteomes" id="UP000229916">
    <property type="component" value="Unassembled WGS sequence"/>
</dbReference>
<evidence type="ECO:0000256" key="5">
    <source>
        <dbReference type="ARBA" id="ARBA00022801"/>
    </source>
</evidence>
<comment type="similarity">
    <text evidence="7">Belongs to the RnpA family.</text>
</comment>
<dbReference type="AlphaFoldDB" id="A0A2M7AMJ5"/>
<dbReference type="InterPro" id="IPR000100">
    <property type="entry name" value="RNase_P"/>
</dbReference>
<dbReference type="EMBL" id="PEWD01000066">
    <property type="protein sequence ID" value="PIU68595.1"/>
    <property type="molecule type" value="Genomic_DNA"/>
</dbReference>
<keyword evidence="6 7" id="KW-0694">RNA-binding</keyword>